<evidence type="ECO:0000313" key="1">
    <source>
        <dbReference type="EMBL" id="VFS90792.1"/>
    </source>
</evidence>
<evidence type="ECO:0000313" key="2">
    <source>
        <dbReference type="Proteomes" id="UP000345637"/>
    </source>
</evidence>
<dbReference type="EMBL" id="CAADJE010000038">
    <property type="protein sequence ID" value="VFS90792.1"/>
    <property type="molecule type" value="Genomic_DNA"/>
</dbReference>
<gene>
    <name evidence="1" type="ORF">NCTC12998_07055</name>
</gene>
<accession>A0A485D140</accession>
<name>A0A485D140_RAOPL</name>
<sequence>MANRLVCLEGTVDFEEEIRNQAVKYHLIPPGAANHD</sequence>
<organism evidence="1 2">
    <name type="scientific">Raoultella planticola</name>
    <name type="common">Klebsiella planticola</name>
    <dbReference type="NCBI Taxonomy" id="575"/>
    <lineage>
        <taxon>Bacteria</taxon>
        <taxon>Pseudomonadati</taxon>
        <taxon>Pseudomonadota</taxon>
        <taxon>Gammaproteobacteria</taxon>
        <taxon>Enterobacterales</taxon>
        <taxon>Enterobacteriaceae</taxon>
        <taxon>Klebsiella/Raoultella group</taxon>
        <taxon>Raoultella</taxon>
    </lineage>
</organism>
<dbReference type="Proteomes" id="UP000345637">
    <property type="component" value="Unassembled WGS sequence"/>
</dbReference>
<reference evidence="1 2" key="1">
    <citation type="submission" date="2019-03" db="EMBL/GenBank/DDBJ databases">
        <authorList>
            <consortium name="Pathogen Informatics"/>
        </authorList>
    </citation>
    <scope>NUCLEOTIDE SEQUENCE [LARGE SCALE GENOMIC DNA]</scope>
    <source>
        <strain evidence="1 2">NCTC12998</strain>
    </source>
</reference>
<protein>
    <submittedName>
        <fullName evidence="1">Uncharacterized protein</fullName>
    </submittedName>
</protein>
<proteinExistence type="predicted"/>
<dbReference type="AlphaFoldDB" id="A0A485D140"/>